<evidence type="ECO:0000256" key="3">
    <source>
        <dbReference type="ARBA" id="ARBA00022806"/>
    </source>
</evidence>
<dbReference type="InterPro" id="IPR014017">
    <property type="entry name" value="DNA_helicase_UvrD-like_C"/>
</dbReference>
<dbReference type="SUPFAM" id="SSF52540">
    <property type="entry name" value="P-loop containing nucleoside triphosphate hydrolases"/>
    <property type="match status" value="1"/>
</dbReference>
<evidence type="ECO:0000259" key="7">
    <source>
        <dbReference type="Pfam" id="PF13361"/>
    </source>
</evidence>
<dbReference type="GO" id="GO:0005829">
    <property type="term" value="C:cytosol"/>
    <property type="evidence" value="ECO:0007669"/>
    <property type="project" value="TreeGrafter"/>
</dbReference>
<feature type="compositionally biased region" description="Basic and acidic residues" evidence="6">
    <location>
        <begin position="146"/>
        <end position="167"/>
    </location>
</feature>
<accession>A0A2N9AZM0</accession>
<name>A0A2N9AZM0_METEX</name>
<evidence type="ECO:0000313" key="9">
    <source>
        <dbReference type="EMBL" id="SOR32759.1"/>
    </source>
</evidence>
<keyword evidence="4" id="KW-0067">ATP-binding</keyword>
<dbReference type="GO" id="GO:0043138">
    <property type="term" value="F:3'-5' DNA helicase activity"/>
    <property type="evidence" value="ECO:0007669"/>
    <property type="project" value="TreeGrafter"/>
</dbReference>
<evidence type="ECO:0000256" key="1">
    <source>
        <dbReference type="ARBA" id="ARBA00022741"/>
    </source>
</evidence>
<dbReference type="PANTHER" id="PTHR11070:SF2">
    <property type="entry name" value="ATP-DEPENDENT DNA HELICASE SRS2"/>
    <property type="match status" value="1"/>
</dbReference>
<reference evidence="10" key="1">
    <citation type="submission" date="2017-10" db="EMBL/GenBank/DDBJ databases">
        <authorList>
            <person name="Regsiter A."/>
            <person name="William W."/>
        </authorList>
    </citation>
    <scope>NUCLEOTIDE SEQUENCE [LARGE SCALE GENOMIC DNA]</scope>
</reference>
<dbReference type="GO" id="GO:0000725">
    <property type="term" value="P:recombinational repair"/>
    <property type="evidence" value="ECO:0007669"/>
    <property type="project" value="TreeGrafter"/>
</dbReference>
<dbReference type="GO" id="GO:0003677">
    <property type="term" value="F:DNA binding"/>
    <property type="evidence" value="ECO:0007669"/>
    <property type="project" value="InterPro"/>
</dbReference>
<sequence>MVRLERNYRSTGHILAAASGLIAKNEGRLGKTLRTEDEAGEPVTVTGSWDSEEEARQVAESIESLQRRGARALGDRGAGADLGADARDRGSVRSGWPALSRHRRPALLRARRDPRRAGLSARHHERRRRPRLRAHLQHAQARPRRRDPPDPARLRPRRPDPAARRGA</sequence>
<gene>
    <name evidence="8" type="ORF">TK0001_0005</name>
    <name evidence="9" type="ORF">TK0001_6200</name>
</gene>
<reference evidence="9" key="2">
    <citation type="submission" date="2017-10" db="EMBL/GenBank/DDBJ databases">
        <authorList>
            <person name="Banno H."/>
            <person name="Chua N.-H."/>
        </authorList>
    </citation>
    <scope>NUCLEOTIDE SEQUENCE [LARGE SCALE GENOMIC DNA]</scope>
    <source>
        <strain evidence="9">TK 0001</strain>
    </source>
</reference>
<proteinExistence type="predicted"/>
<evidence type="ECO:0000256" key="4">
    <source>
        <dbReference type="ARBA" id="ARBA00022840"/>
    </source>
</evidence>
<keyword evidence="2" id="KW-0378">Hydrolase</keyword>
<evidence type="ECO:0000313" key="10">
    <source>
        <dbReference type="Proteomes" id="UP000233769"/>
    </source>
</evidence>
<keyword evidence="3" id="KW-0347">Helicase</keyword>
<dbReference type="Pfam" id="PF13361">
    <property type="entry name" value="UvrD_C"/>
    <property type="match status" value="1"/>
</dbReference>
<dbReference type="InterPro" id="IPR000212">
    <property type="entry name" value="DNA_helicase_UvrD/REP"/>
</dbReference>
<evidence type="ECO:0000256" key="2">
    <source>
        <dbReference type="ARBA" id="ARBA00022801"/>
    </source>
</evidence>
<dbReference type="GO" id="GO:0005524">
    <property type="term" value="F:ATP binding"/>
    <property type="evidence" value="ECO:0007669"/>
    <property type="project" value="UniProtKB-KW"/>
</dbReference>
<dbReference type="GO" id="GO:0033202">
    <property type="term" value="C:DNA helicase complex"/>
    <property type="evidence" value="ECO:0007669"/>
    <property type="project" value="TreeGrafter"/>
</dbReference>
<evidence type="ECO:0000256" key="6">
    <source>
        <dbReference type="SAM" id="MobiDB-lite"/>
    </source>
</evidence>
<evidence type="ECO:0000313" key="8">
    <source>
        <dbReference type="EMBL" id="SOR26607.1"/>
    </source>
</evidence>
<dbReference type="EMBL" id="LT962688">
    <property type="protein sequence ID" value="SOR26607.1"/>
    <property type="molecule type" value="Genomic_DNA"/>
</dbReference>
<dbReference type="Gene3D" id="3.40.50.300">
    <property type="entry name" value="P-loop containing nucleotide triphosphate hydrolases"/>
    <property type="match status" value="1"/>
</dbReference>
<protein>
    <recommendedName>
        <fullName evidence="5">DNA 3'-5' helicase II</fullName>
    </recommendedName>
</protein>
<dbReference type="Proteomes" id="UP000233769">
    <property type="component" value="Chromosome tk0001"/>
</dbReference>
<feature type="compositionally biased region" description="Basic residues" evidence="6">
    <location>
        <begin position="121"/>
        <end position="145"/>
    </location>
</feature>
<dbReference type="PANTHER" id="PTHR11070">
    <property type="entry name" value="UVRD / RECB / PCRA DNA HELICASE FAMILY MEMBER"/>
    <property type="match status" value="1"/>
</dbReference>
<feature type="domain" description="UvrD-like helicase C-terminal" evidence="7">
    <location>
        <begin position="2"/>
        <end position="67"/>
    </location>
</feature>
<organism evidence="9 10">
    <name type="scientific">Methylorubrum extorquens</name>
    <name type="common">Methylobacterium dichloromethanicum</name>
    <name type="synonym">Methylobacterium extorquens</name>
    <dbReference type="NCBI Taxonomy" id="408"/>
    <lineage>
        <taxon>Bacteria</taxon>
        <taxon>Pseudomonadati</taxon>
        <taxon>Pseudomonadota</taxon>
        <taxon>Alphaproteobacteria</taxon>
        <taxon>Hyphomicrobiales</taxon>
        <taxon>Methylobacteriaceae</taxon>
        <taxon>Methylorubrum</taxon>
    </lineage>
</organism>
<dbReference type="EMBL" id="LT962688">
    <property type="protein sequence ID" value="SOR32759.1"/>
    <property type="molecule type" value="Genomic_DNA"/>
</dbReference>
<dbReference type="AlphaFoldDB" id="A0A2N9AZM0"/>
<dbReference type="InterPro" id="IPR027417">
    <property type="entry name" value="P-loop_NTPase"/>
</dbReference>
<dbReference type="GO" id="GO:0016787">
    <property type="term" value="F:hydrolase activity"/>
    <property type="evidence" value="ECO:0007669"/>
    <property type="project" value="UniProtKB-KW"/>
</dbReference>
<evidence type="ECO:0000256" key="5">
    <source>
        <dbReference type="ARBA" id="ARBA00034923"/>
    </source>
</evidence>
<keyword evidence="1" id="KW-0547">Nucleotide-binding</keyword>
<feature type="region of interest" description="Disordered" evidence="6">
    <location>
        <begin position="38"/>
        <end position="167"/>
    </location>
</feature>